<feature type="transmembrane region" description="Helical" evidence="6">
    <location>
        <begin position="227"/>
        <end position="245"/>
    </location>
</feature>
<reference evidence="8 9" key="1">
    <citation type="submission" date="2014-04" db="EMBL/GenBank/DDBJ databases">
        <authorList>
            <consortium name="DOE Joint Genome Institute"/>
            <person name="Kuo A."/>
            <person name="Ruytinx J."/>
            <person name="Rineau F."/>
            <person name="Colpaert J."/>
            <person name="Kohler A."/>
            <person name="Nagy L.G."/>
            <person name="Floudas D."/>
            <person name="Copeland A."/>
            <person name="Barry K.W."/>
            <person name="Cichocki N."/>
            <person name="Veneault-Fourrey C."/>
            <person name="LaButti K."/>
            <person name="Lindquist E.A."/>
            <person name="Lipzen A."/>
            <person name="Lundell T."/>
            <person name="Morin E."/>
            <person name="Murat C."/>
            <person name="Sun H."/>
            <person name="Tunlid A."/>
            <person name="Henrissat B."/>
            <person name="Grigoriev I.V."/>
            <person name="Hibbett D.S."/>
            <person name="Martin F."/>
            <person name="Nordberg H.P."/>
            <person name="Cantor M.N."/>
            <person name="Hua S.X."/>
        </authorList>
    </citation>
    <scope>NUCLEOTIDE SEQUENCE [LARGE SCALE GENOMIC DNA]</scope>
    <source>
        <strain evidence="8 9">UH-Slu-Lm8-n1</strain>
    </source>
</reference>
<feature type="domain" description="Major facilitator superfamily (MFS) profile" evidence="7">
    <location>
        <begin position="52"/>
        <end position="556"/>
    </location>
</feature>
<gene>
    <name evidence="8" type="ORF">CY34DRAFT_396324</name>
</gene>
<dbReference type="GO" id="GO:0022857">
    <property type="term" value="F:transmembrane transporter activity"/>
    <property type="evidence" value="ECO:0007669"/>
    <property type="project" value="InterPro"/>
</dbReference>
<evidence type="ECO:0000256" key="1">
    <source>
        <dbReference type="ARBA" id="ARBA00004141"/>
    </source>
</evidence>
<feature type="transmembrane region" description="Helical" evidence="6">
    <location>
        <begin position="471"/>
        <end position="493"/>
    </location>
</feature>
<keyword evidence="4 6" id="KW-1133">Transmembrane helix</keyword>
<name>A0A0D0A9F4_9AGAM</name>
<dbReference type="InterPro" id="IPR020846">
    <property type="entry name" value="MFS_dom"/>
</dbReference>
<dbReference type="AlphaFoldDB" id="A0A0D0A9F4"/>
<feature type="transmembrane region" description="Helical" evidence="6">
    <location>
        <begin position="46"/>
        <end position="68"/>
    </location>
</feature>
<dbReference type="InterPro" id="IPR036259">
    <property type="entry name" value="MFS_trans_sf"/>
</dbReference>
<protein>
    <recommendedName>
        <fullName evidence="7">Major facilitator superfamily (MFS) profile domain-containing protein</fullName>
    </recommendedName>
</protein>
<evidence type="ECO:0000256" key="6">
    <source>
        <dbReference type="SAM" id="Phobius"/>
    </source>
</evidence>
<dbReference type="InParanoid" id="A0A0D0A9F4"/>
<feature type="transmembrane region" description="Helical" evidence="6">
    <location>
        <begin position="88"/>
        <end position="106"/>
    </location>
</feature>
<reference evidence="9" key="2">
    <citation type="submission" date="2015-01" db="EMBL/GenBank/DDBJ databases">
        <title>Evolutionary Origins and Diversification of the Mycorrhizal Mutualists.</title>
        <authorList>
            <consortium name="DOE Joint Genome Institute"/>
            <consortium name="Mycorrhizal Genomics Consortium"/>
            <person name="Kohler A."/>
            <person name="Kuo A."/>
            <person name="Nagy L.G."/>
            <person name="Floudas D."/>
            <person name="Copeland A."/>
            <person name="Barry K.W."/>
            <person name="Cichocki N."/>
            <person name="Veneault-Fourrey C."/>
            <person name="LaButti K."/>
            <person name="Lindquist E.A."/>
            <person name="Lipzen A."/>
            <person name="Lundell T."/>
            <person name="Morin E."/>
            <person name="Murat C."/>
            <person name="Riley R."/>
            <person name="Ohm R."/>
            <person name="Sun H."/>
            <person name="Tunlid A."/>
            <person name="Henrissat B."/>
            <person name="Grigoriev I.V."/>
            <person name="Hibbett D.S."/>
            <person name="Martin F."/>
        </authorList>
    </citation>
    <scope>NUCLEOTIDE SEQUENCE [LARGE SCALE GENOMIC DNA]</scope>
    <source>
        <strain evidence="9">UH-Slu-Lm8-n1</strain>
    </source>
</reference>
<dbReference type="STRING" id="930992.A0A0D0A9F4"/>
<accession>A0A0D0A9F4</accession>
<dbReference type="EMBL" id="KN835396">
    <property type="protein sequence ID" value="KIK38396.1"/>
    <property type="molecule type" value="Genomic_DNA"/>
</dbReference>
<feature type="transmembrane region" description="Helical" evidence="6">
    <location>
        <begin position="192"/>
        <end position="215"/>
    </location>
</feature>
<feature type="transmembrane region" description="Helical" evidence="6">
    <location>
        <begin position="432"/>
        <end position="459"/>
    </location>
</feature>
<proteinExistence type="predicted"/>
<organism evidence="8 9">
    <name type="scientific">Suillus luteus UH-Slu-Lm8-n1</name>
    <dbReference type="NCBI Taxonomy" id="930992"/>
    <lineage>
        <taxon>Eukaryota</taxon>
        <taxon>Fungi</taxon>
        <taxon>Dikarya</taxon>
        <taxon>Basidiomycota</taxon>
        <taxon>Agaricomycotina</taxon>
        <taxon>Agaricomycetes</taxon>
        <taxon>Agaricomycetidae</taxon>
        <taxon>Boletales</taxon>
        <taxon>Suillineae</taxon>
        <taxon>Suillaceae</taxon>
        <taxon>Suillus</taxon>
    </lineage>
</organism>
<keyword evidence="2" id="KW-0813">Transport</keyword>
<dbReference type="SUPFAM" id="SSF103473">
    <property type="entry name" value="MFS general substrate transporter"/>
    <property type="match status" value="2"/>
</dbReference>
<feature type="transmembrane region" description="Helical" evidence="6">
    <location>
        <begin position="527"/>
        <end position="549"/>
    </location>
</feature>
<dbReference type="PROSITE" id="PS50850">
    <property type="entry name" value="MFS"/>
    <property type="match status" value="1"/>
</dbReference>
<dbReference type="Pfam" id="PF07690">
    <property type="entry name" value="MFS_1"/>
    <property type="match status" value="2"/>
</dbReference>
<dbReference type="HOGENOM" id="CLU_000960_27_0_1"/>
<feature type="transmembrane region" description="Helical" evidence="6">
    <location>
        <begin position="257"/>
        <end position="275"/>
    </location>
</feature>
<evidence type="ECO:0000313" key="9">
    <source>
        <dbReference type="Proteomes" id="UP000054485"/>
    </source>
</evidence>
<dbReference type="PANTHER" id="PTHR42718:SF9">
    <property type="entry name" value="MAJOR FACILITATOR SUPERFAMILY MULTIDRUG TRANSPORTER MFSC"/>
    <property type="match status" value="1"/>
</dbReference>
<evidence type="ECO:0000256" key="4">
    <source>
        <dbReference type="ARBA" id="ARBA00022989"/>
    </source>
</evidence>
<keyword evidence="9" id="KW-1185">Reference proteome</keyword>
<evidence type="ECO:0000259" key="7">
    <source>
        <dbReference type="PROSITE" id="PS50850"/>
    </source>
</evidence>
<dbReference type="FunCoup" id="A0A0D0A9F4">
    <property type="interactions" value="25"/>
</dbReference>
<evidence type="ECO:0000256" key="3">
    <source>
        <dbReference type="ARBA" id="ARBA00022692"/>
    </source>
</evidence>
<dbReference type="Gene3D" id="1.20.1720.10">
    <property type="entry name" value="Multidrug resistance protein D"/>
    <property type="match status" value="1"/>
</dbReference>
<keyword evidence="3 6" id="KW-0812">Transmembrane</keyword>
<feature type="transmembrane region" description="Helical" evidence="6">
    <location>
        <begin position="343"/>
        <end position="367"/>
    </location>
</feature>
<feature type="transmembrane region" description="Helical" evidence="6">
    <location>
        <begin position="287"/>
        <end position="306"/>
    </location>
</feature>
<evidence type="ECO:0000256" key="5">
    <source>
        <dbReference type="ARBA" id="ARBA00023136"/>
    </source>
</evidence>
<feature type="transmembrane region" description="Helical" evidence="6">
    <location>
        <begin position="405"/>
        <end position="426"/>
    </location>
</feature>
<comment type="subcellular location">
    <subcellularLocation>
        <location evidence="1">Membrane</location>
        <topology evidence="1">Multi-pass membrane protein</topology>
    </subcellularLocation>
</comment>
<dbReference type="PANTHER" id="PTHR42718">
    <property type="entry name" value="MAJOR FACILITATOR SUPERFAMILY MULTIDRUG TRANSPORTER MFSC"/>
    <property type="match status" value="1"/>
</dbReference>
<feature type="transmembrane region" description="Helical" evidence="6">
    <location>
        <begin position="379"/>
        <end position="398"/>
    </location>
</feature>
<evidence type="ECO:0000313" key="8">
    <source>
        <dbReference type="EMBL" id="KIK38396.1"/>
    </source>
</evidence>
<dbReference type="GO" id="GO:0016020">
    <property type="term" value="C:membrane"/>
    <property type="evidence" value="ECO:0007669"/>
    <property type="project" value="UniProtKB-SubCell"/>
</dbReference>
<sequence length="575" mass="61855">MISLPRPSHCQISRKQETMSKELHRSPICQDLNLEKGKHHDAQRSLWRSICIIVTCTAAMVANTASTSSVAIALPTIERDLNIKEEQLQWLVSAYTLSSGCLLLFFGRLADIHGRKKAFMIGTLCQVVFSLGGGFAQDGITLIILRAFQGIGGAATIPSAVSISYTSNWNSHRICQLGILAHAFPPSRMRSIAFATFAAGAPVGGAFGMIIGGVLTQLSSTHWRSSFYLIAAASTLTCISGMISFDADVTATEAVDWIGASLVTVGLVLIVFVLGQGEIAPQGWKTPYIIILLIVGIIMVSLFLLWERHLEQFMDDPSRTPSAWTPPPLMKLSLWTRAKGRMAVILVIAFLNWCAFSSWSFWVQLYYQNYLLLTPMQTMLRFIPLFIVGCLCNVFVAMSVGKLPLVIFAVSGTLLTASAAIMFAVIDTTASYWVSGFPATVVVVFGADFVYASGTIFIAKITPPHERSVAGALFQTVTQLGGAVGLAVSTLVFNVVVANESANAGVTVNSTGSNAPRSAQLKGYRSAQWTCASFVLSAALLAAIFLYGVGIVGDKQISKHVDNDKTIAVRSESDG</sequence>
<dbReference type="OrthoDB" id="5086884at2759"/>
<dbReference type="Gene3D" id="1.20.1250.20">
    <property type="entry name" value="MFS general substrate transporter like domains"/>
    <property type="match status" value="1"/>
</dbReference>
<keyword evidence="5 6" id="KW-0472">Membrane</keyword>
<evidence type="ECO:0000256" key="2">
    <source>
        <dbReference type="ARBA" id="ARBA00022448"/>
    </source>
</evidence>
<dbReference type="InterPro" id="IPR011701">
    <property type="entry name" value="MFS"/>
</dbReference>
<dbReference type="Proteomes" id="UP000054485">
    <property type="component" value="Unassembled WGS sequence"/>
</dbReference>